<feature type="region of interest" description="Disordered" evidence="1">
    <location>
        <begin position="326"/>
        <end position="364"/>
    </location>
</feature>
<evidence type="ECO:0000313" key="4">
    <source>
        <dbReference type="EMBL" id="MCC8363253.1"/>
    </source>
</evidence>
<comment type="caution">
    <text evidence="4">The sequence shown here is derived from an EMBL/GenBank/DDBJ whole genome shotgun (WGS) entry which is preliminary data.</text>
</comment>
<keyword evidence="2" id="KW-1133">Transmembrane helix</keyword>
<proteinExistence type="predicted"/>
<keyword evidence="5" id="KW-1185">Reference proteome</keyword>
<name>A0ABS8JIF8_9GAMM</name>
<feature type="transmembrane region" description="Helical" evidence="2">
    <location>
        <begin position="185"/>
        <end position="208"/>
    </location>
</feature>
<dbReference type="InterPro" id="IPR027417">
    <property type="entry name" value="P-loop_NTPase"/>
</dbReference>
<sequence>MLTWFTGQPGHGKTLHAIDKALDYVEQGRLVYVCNVRGFLHEKAGCLPLTPEQFKDWPNFLPDGAVCLVDEAYEHGMLPKRGPGTKVPYHVEQLAKHRHRGLDFIFVSQSPAKQVDDFVHDLIEQHVHVRRRFGLMFAHLRIFDRFERNPEKAHPILLKRVALPKRPRGLYESTVLDTSEKKVPWYYPAAAALLVAIVVGSIVVAGNVRETFANGMKPPGQEATTDGAPATAGGAKSGMPGSSSKGEPINTDEYLAKLKPRVPGMPWSAEIFDKREAVSDPEAFCVYAAPGVDAQGDHQDESCTCLTEQGTDYTMPFRTCKDIATRGGAYNPYKPRERQEAQRQDRGGGKETGPTGPLSVGVVGSAVEPVTAYGGMRGQGDGPPHW</sequence>
<evidence type="ECO:0000256" key="2">
    <source>
        <dbReference type="SAM" id="Phobius"/>
    </source>
</evidence>
<dbReference type="Proteomes" id="UP001165293">
    <property type="component" value="Unassembled WGS sequence"/>
</dbReference>
<feature type="domain" description="Zona occludens toxin N-terminal" evidence="3">
    <location>
        <begin position="1"/>
        <end position="175"/>
    </location>
</feature>
<dbReference type="InterPro" id="IPR008900">
    <property type="entry name" value="Zot_N"/>
</dbReference>
<dbReference type="Pfam" id="PF05707">
    <property type="entry name" value="Zot"/>
    <property type="match status" value="1"/>
</dbReference>
<accession>A0ABS8JIF8</accession>
<dbReference type="Gene3D" id="3.40.50.300">
    <property type="entry name" value="P-loop containing nucleotide triphosphate hydrolases"/>
    <property type="match status" value="1"/>
</dbReference>
<feature type="compositionally biased region" description="Basic and acidic residues" evidence="1">
    <location>
        <begin position="334"/>
        <end position="349"/>
    </location>
</feature>
<reference evidence="4" key="1">
    <citation type="submission" date="2021-10" db="EMBL/GenBank/DDBJ databases">
        <authorList>
            <person name="Lyu M."/>
            <person name="Wang X."/>
            <person name="Meng X."/>
            <person name="Xu K."/>
        </authorList>
    </citation>
    <scope>NUCLEOTIDE SEQUENCE</scope>
    <source>
        <strain evidence="4">A6</strain>
    </source>
</reference>
<evidence type="ECO:0000259" key="3">
    <source>
        <dbReference type="Pfam" id="PF05707"/>
    </source>
</evidence>
<protein>
    <submittedName>
        <fullName evidence="4">Zonular occludens toxin domain-containing protein</fullName>
    </submittedName>
</protein>
<evidence type="ECO:0000313" key="5">
    <source>
        <dbReference type="Proteomes" id="UP001165293"/>
    </source>
</evidence>
<feature type="compositionally biased region" description="Low complexity" evidence="1">
    <location>
        <begin position="223"/>
        <end position="234"/>
    </location>
</feature>
<keyword evidence="2" id="KW-0472">Membrane</keyword>
<gene>
    <name evidence="4" type="ORF">LK996_09215</name>
</gene>
<dbReference type="EMBL" id="JAJGAK010000002">
    <property type="protein sequence ID" value="MCC8363253.1"/>
    <property type="molecule type" value="Genomic_DNA"/>
</dbReference>
<keyword evidence="2" id="KW-0812">Transmembrane</keyword>
<feature type="region of interest" description="Disordered" evidence="1">
    <location>
        <begin position="215"/>
        <end position="249"/>
    </location>
</feature>
<evidence type="ECO:0000256" key="1">
    <source>
        <dbReference type="SAM" id="MobiDB-lite"/>
    </source>
</evidence>
<dbReference type="RefSeq" id="WP_230526894.1">
    <property type="nucleotide sequence ID" value="NZ_JAJGAK010000002.1"/>
</dbReference>
<organism evidence="4 5">
    <name type="scientific">Noviluteimonas lactosilytica</name>
    <dbReference type="NCBI Taxonomy" id="2888523"/>
    <lineage>
        <taxon>Bacteria</taxon>
        <taxon>Pseudomonadati</taxon>
        <taxon>Pseudomonadota</taxon>
        <taxon>Gammaproteobacteria</taxon>
        <taxon>Lysobacterales</taxon>
        <taxon>Lysobacteraceae</taxon>
        <taxon>Noviluteimonas</taxon>
    </lineage>
</organism>